<dbReference type="Pfam" id="PF11774">
    <property type="entry name" value="Lsr2"/>
    <property type="match status" value="1"/>
</dbReference>
<organism evidence="4 5">
    <name type="scientific">Promicromonospora sukumoe</name>
    <dbReference type="NCBI Taxonomy" id="88382"/>
    <lineage>
        <taxon>Bacteria</taxon>
        <taxon>Bacillati</taxon>
        <taxon>Actinomycetota</taxon>
        <taxon>Actinomycetes</taxon>
        <taxon>Micrococcales</taxon>
        <taxon>Promicromonosporaceae</taxon>
        <taxon>Promicromonospora</taxon>
    </lineage>
</organism>
<feature type="domain" description="Lsr2 dimerization" evidence="2">
    <location>
        <begin position="1"/>
        <end position="58"/>
    </location>
</feature>
<dbReference type="InterPro" id="IPR024412">
    <property type="entry name" value="Lsr2_dim_dom"/>
</dbReference>
<evidence type="ECO:0008006" key="6">
    <source>
        <dbReference type="Google" id="ProtNLM"/>
    </source>
</evidence>
<dbReference type="InterPro" id="IPR042261">
    <property type="entry name" value="Lsr2-like_dimerization"/>
</dbReference>
<name>A0A7W3JCN5_9MICO</name>
<comment type="caution">
    <text evidence="4">The sequence shown here is derived from an EMBL/GenBank/DDBJ whole genome shotgun (WGS) entry which is preliminary data.</text>
</comment>
<dbReference type="Gene3D" id="4.10.320.10">
    <property type="entry name" value="E3-binding domain"/>
    <property type="match status" value="1"/>
</dbReference>
<reference evidence="4 5" key="1">
    <citation type="submission" date="2020-07" db="EMBL/GenBank/DDBJ databases">
        <title>Sequencing the genomes of 1000 actinobacteria strains.</title>
        <authorList>
            <person name="Klenk H.-P."/>
        </authorList>
    </citation>
    <scope>NUCLEOTIDE SEQUENCE [LARGE SCALE GENOMIC DNA]</scope>
    <source>
        <strain evidence="4 5">DSM 44121</strain>
    </source>
</reference>
<protein>
    <recommendedName>
        <fullName evidence="6">Lsr2 protein</fullName>
    </recommendedName>
</protein>
<dbReference type="AlphaFoldDB" id="A0A7W3JCN5"/>
<dbReference type="EMBL" id="JACGWV010000002">
    <property type="protein sequence ID" value="MBA8810407.1"/>
    <property type="molecule type" value="Genomic_DNA"/>
</dbReference>
<gene>
    <name evidence="4" type="ORF">FHX71_004383</name>
</gene>
<sequence length="109" mass="11650">MVQKVQLVLEDDIDGGAADETVNFGLDGVSYEIDLNAEHAAQLRDSLASWVGHARKVKSAVARTATTRRSRSGSDTAAVREWAKANGYTVSDRGRIAAEVQDAYAKANG</sequence>
<dbReference type="Gene3D" id="3.30.60.230">
    <property type="entry name" value="Lsr2, dimerization domain"/>
    <property type="match status" value="1"/>
</dbReference>
<accession>A0A7W3JCN5</accession>
<dbReference type="RefSeq" id="WP_182619514.1">
    <property type="nucleotide sequence ID" value="NZ_BAAATF010000013.1"/>
</dbReference>
<evidence type="ECO:0000313" key="5">
    <source>
        <dbReference type="Proteomes" id="UP000540568"/>
    </source>
</evidence>
<evidence type="ECO:0000259" key="3">
    <source>
        <dbReference type="Pfam" id="PF23359"/>
    </source>
</evidence>
<evidence type="ECO:0000259" key="2">
    <source>
        <dbReference type="Pfam" id="PF11774"/>
    </source>
</evidence>
<dbReference type="InterPro" id="IPR055370">
    <property type="entry name" value="Lsr2_DNA-bd"/>
</dbReference>
<dbReference type="InterPro" id="IPR036625">
    <property type="entry name" value="E3-bd_dom_sf"/>
</dbReference>
<evidence type="ECO:0000313" key="4">
    <source>
        <dbReference type="EMBL" id="MBA8810407.1"/>
    </source>
</evidence>
<keyword evidence="5" id="KW-1185">Reference proteome</keyword>
<dbReference type="GO" id="GO:0016746">
    <property type="term" value="F:acyltransferase activity"/>
    <property type="evidence" value="ECO:0007669"/>
    <property type="project" value="InterPro"/>
</dbReference>
<keyword evidence="1" id="KW-0238">DNA-binding</keyword>
<dbReference type="Pfam" id="PF23359">
    <property type="entry name" value="Lsr2_DNA-bd"/>
    <property type="match status" value="1"/>
</dbReference>
<proteinExistence type="predicted"/>
<evidence type="ECO:0000256" key="1">
    <source>
        <dbReference type="ARBA" id="ARBA00023125"/>
    </source>
</evidence>
<dbReference type="Proteomes" id="UP000540568">
    <property type="component" value="Unassembled WGS sequence"/>
</dbReference>
<feature type="domain" description="Lsr2 DNA-binding" evidence="3">
    <location>
        <begin position="72"/>
        <end position="107"/>
    </location>
</feature>
<dbReference type="GO" id="GO:0003677">
    <property type="term" value="F:DNA binding"/>
    <property type="evidence" value="ECO:0007669"/>
    <property type="project" value="UniProtKB-KW"/>
</dbReference>